<accession>A0A328D2G0</accession>
<dbReference type="AlphaFoldDB" id="A0A328D2G0"/>
<comment type="caution">
    <text evidence="4">The sequence shown here is derived from an EMBL/GenBank/DDBJ whole genome shotgun (WGS) entry which is preliminary data.</text>
</comment>
<feature type="domain" description="RRM" evidence="3">
    <location>
        <begin position="93"/>
        <end position="171"/>
    </location>
</feature>
<dbReference type="InterPro" id="IPR000504">
    <property type="entry name" value="RRM_dom"/>
</dbReference>
<dbReference type="Proteomes" id="UP000249390">
    <property type="component" value="Unassembled WGS sequence"/>
</dbReference>
<organism evidence="4 5">
    <name type="scientific">Cuscuta australis</name>
    <dbReference type="NCBI Taxonomy" id="267555"/>
    <lineage>
        <taxon>Eukaryota</taxon>
        <taxon>Viridiplantae</taxon>
        <taxon>Streptophyta</taxon>
        <taxon>Embryophyta</taxon>
        <taxon>Tracheophyta</taxon>
        <taxon>Spermatophyta</taxon>
        <taxon>Magnoliopsida</taxon>
        <taxon>eudicotyledons</taxon>
        <taxon>Gunneridae</taxon>
        <taxon>Pentapetalae</taxon>
        <taxon>asterids</taxon>
        <taxon>lamiids</taxon>
        <taxon>Solanales</taxon>
        <taxon>Convolvulaceae</taxon>
        <taxon>Cuscuteae</taxon>
        <taxon>Cuscuta</taxon>
        <taxon>Cuscuta subgen. Grammica</taxon>
        <taxon>Cuscuta sect. Cleistogrammica</taxon>
    </lineage>
</organism>
<name>A0A328D2G0_9ASTE</name>
<dbReference type="Gene3D" id="3.30.70.330">
    <property type="match status" value="1"/>
</dbReference>
<dbReference type="SMART" id="SM00360">
    <property type="entry name" value="RRM"/>
    <property type="match status" value="1"/>
</dbReference>
<evidence type="ECO:0000256" key="2">
    <source>
        <dbReference type="PROSITE-ProRule" id="PRU00176"/>
    </source>
</evidence>
<dbReference type="InterPro" id="IPR035979">
    <property type="entry name" value="RBD_domain_sf"/>
</dbReference>
<keyword evidence="5" id="KW-1185">Reference proteome</keyword>
<gene>
    <name evidence="4" type="ORF">DM860_008055</name>
</gene>
<dbReference type="InterPro" id="IPR052462">
    <property type="entry name" value="SLIRP/GR-RBP-like"/>
</dbReference>
<reference evidence="4 5" key="1">
    <citation type="submission" date="2018-06" db="EMBL/GenBank/DDBJ databases">
        <title>The Genome of Cuscuta australis (Dodder) Provides Insight into the Evolution of Plant Parasitism.</title>
        <authorList>
            <person name="Liu H."/>
        </authorList>
    </citation>
    <scope>NUCLEOTIDE SEQUENCE [LARGE SCALE GENOMIC DNA]</scope>
    <source>
        <strain evidence="5">cv. Yunnan</strain>
        <tissue evidence="4">Vines</tissue>
    </source>
</reference>
<dbReference type="PROSITE" id="PS50102">
    <property type="entry name" value="RRM"/>
    <property type="match status" value="1"/>
</dbReference>
<dbReference type="Pfam" id="PF00076">
    <property type="entry name" value="RRM_1"/>
    <property type="match status" value="1"/>
</dbReference>
<evidence type="ECO:0000313" key="5">
    <source>
        <dbReference type="Proteomes" id="UP000249390"/>
    </source>
</evidence>
<dbReference type="GO" id="GO:0003723">
    <property type="term" value="F:RNA binding"/>
    <property type="evidence" value="ECO:0007669"/>
    <property type="project" value="UniProtKB-UniRule"/>
</dbReference>
<dbReference type="SUPFAM" id="SSF54928">
    <property type="entry name" value="RNA-binding domain, RBD"/>
    <property type="match status" value="1"/>
</dbReference>
<dbReference type="FunFam" id="3.30.70.330:FF:000714">
    <property type="entry name" value="Glycine-rich RNA-binding protein 2, mitochondrial"/>
    <property type="match status" value="1"/>
</dbReference>
<evidence type="ECO:0000313" key="4">
    <source>
        <dbReference type="EMBL" id="RAL39915.1"/>
    </source>
</evidence>
<dbReference type="PANTHER" id="PTHR48027">
    <property type="entry name" value="HETEROGENEOUS NUCLEAR RIBONUCLEOPROTEIN 87F-RELATED"/>
    <property type="match status" value="1"/>
</dbReference>
<dbReference type="InterPro" id="IPR012677">
    <property type="entry name" value="Nucleotide-bd_a/b_plait_sf"/>
</dbReference>
<dbReference type="EMBL" id="NQVE01000195">
    <property type="protein sequence ID" value="RAL39915.1"/>
    <property type="molecule type" value="Genomic_DNA"/>
</dbReference>
<proteinExistence type="predicted"/>
<sequence>MKLSSVEKLTFNNEKLYASKFYKKKIFGIYQSKSISKNKRGFTFSIMYSVGFCRVCIWNKNKSPKMLCQNAFAVYYNTAAPLTRRLVSTLASRNLFIGGLSYDTNETILKDAFMKHGELIEVKVICDHKSGKSKGYGFVKYESETAASEALKEMNGQLLDGRSVRVDYAHKG</sequence>
<evidence type="ECO:0000256" key="1">
    <source>
        <dbReference type="ARBA" id="ARBA00022884"/>
    </source>
</evidence>
<keyword evidence="1 2" id="KW-0694">RNA-binding</keyword>
<evidence type="ECO:0000259" key="3">
    <source>
        <dbReference type="PROSITE" id="PS50102"/>
    </source>
</evidence>
<protein>
    <recommendedName>
        <fullName evidence="3">RRM domain-containing protein</fullName>
    </recommendedName>
</protein>